<dbReference type="Gene3D" id="3.30.700.10">
    <property type="entry name" value="Glycoprotein, Type 4 Pilin"/>
    <property type="match status" value="1"/>
</dbReference>
<evidence type="ECO:0000256" key="7">
    <source>
        <dbReference type="SAM" id="Phobius"/>
    </source>
</evidence>
<evidence type="ECO:0000256" key="6">
    <source>
        <dbReference type="ARBA" id="ARBA00023136"/>
    </source>
</evidence>
<keyword evidence="6 7" id="KW-0472">Membrane</keyword>
<organism evidence="8 9">
    <name type="scientific">Thauera terpenica 58Eu</name>
    <dbReference type="NCBI Taxonomy" id="1348657"/>
    <lineage>
        <taxon>Bacteria</taxon>
        <taxon>Pseudomonadati</taxon>
        <taxon>Pseudomonadota</taxon>
        <taxon>Betaproteobacteria</taxon>
        <taxon>Rhodocyclales</taxon>
        <taxon>Zoogloeaceae</taxon>
        <taxon>Thauera</taxon>
    </lineage>
</organism>
<name>T0AV02_9RHOO</name>
<proteinExistence type="inferred from homology"/>
<dbReference type="AlphaFoldDB" id="T0AV02"/>
<dbReference type="GO" id="GO:0016020">
    <property type="term" value="C:membrane"/>
    <property type="evidence" value="ECO:0007669"/>
    <property type="project" value="UniProtKB-SubCell"/>
</dbReference>
<accession>T0AV02</accession>
<dbReference type="InterPro" id="IPR045584">
    <property type="entry name" value="Pilin-like"/>
</dbReference>
<comment type="subcellular location">
    <subcellularLocation>
        <location evidence="1">Membrane</location>
        <topology evidence="1">Single-pass membrane protein</topology>
    </subcellularLocation>
</comment>
<evidence type="ECO:0000256" key="1">
    <source>
        <dbReference type="ARBA" id="ARBA00004167"/>
    </source>
</evidence>
<comment type="caution">
    <text evidence="8">The sequence shown here is derived from an EMBL/GenBank/DDBJ whole genome shotgun (WGS) entry which is preliminary data.</text>
</comment>
<dbReference type="PATRIC" id="fig|1348657.5.peg.807"/>
<dbReference type="EMBL" id="ATJV01000042">
    <property type="protein sequence ID" value="EPZ16684.1"/>
    <property type="molecule type" value="Genomic_DNA"/>
</dbReference>
<keyword evidence="3" id="KW-0488">Methylation</keyword>
<feature type="transmembrane region" description="Helical" evidence="7">
    <location>
        <begin position="7"/>
        <end position="28"/>
    </location>
</feature>
<protein>
    <submittedName>
        <fullName evidence="8">Tfp structural protein</fullName>
    </submittedName>
</protein>
<keyword evidence="5 7" id="KW-1133">Transmembrane helix</keyword>
<dbReference type="GO" id="GO:0015627">
    <property type="term" value="C:type II protein secretion system complex"/>
    <property type="evidence" value="ECO:0007669"/>
    <property type="project" value="InterPro"/>
</dbReference>
<dbReference type="PANTHER" id="PTHR30093">
    <property type="entry name" value="GENERAL SECRETION PATHWAY PROTEIN G"/>
    <property type="match status" value="1"/>
</dbReference>
<dbReference type="NCBIfam" id="TIGR02532">
    <property type="entry name" value="IV_pilin_GFxxxE"/>
    <property type="match status" value="1"/>
</dbReference>
<dbReference type="Proteomes" id="UP000015455">
    <property type="component" value="Unassembled WGS sequence"/>
</dbReference>
<evidence type="ECO:0000256" key="5">
    <source>
        <dbReference type="ARBA" id="ARBA00022989"/>
    </source>
</evidence>
<gene>
    <name evidence="8" type="ORF">M622_11345</name>
</gene>
<evidence type="ECO:0000256" key="2">
    <source>
        <dbReference type="ARBA" id="ARBA00005233"/>
    </source>
</evidence>
<dbReference type="eggNOG" id="COG4969">
    <property type="taxonomic scope" value="Bacteria"/>
</dbReference>
<dbReference type="PROSITE" id="PS00409">
    <property type="entry name" value="PROKAR_NTER_METHYL"/>
    <property type="match status" value="1"/>
</dbReference>
<dbReference type="InterPro" id="IPR002416">
    <property type="entry name" value="T2SS_protein-GspH"/>
</dbReference>
<keyword evidence="4 7" id="KW-0812">Transmembrane</keyword>
<dbReference type="OrthoDB" id="8607132at2"/>
<dbReference type="STRING" id="1348657.M622_11345"/>
<evidence type="ECO:0000256" key="3">
    <source>
        <dbReference type="ARBA" id="ARBA00022481"/>
    </source>
</evidence>
<evidence type="ECO:0000313" key="8">
    <source>
        <dbReference type="EMBL" id="EPZ16684.1"/>
    </source>
</evidence>
<evidence type="ECO:0000313" key="9">
    <source>
        <dbReference type="Proteomes" id="UP000015455"/>
    </source>
</evidence>
<comment type="similarity">
    <text evidence="2">Belongs to the N-Me-Phe pilin family.</text>
</comment>
<dbReference type="PANTHER" id="PTHR30093:SF34">
    <property type="entry name" value="PREPILIN PEPTIDASE-DEPENDENT PROTEIN D"/>
    <property type="match status" value="1"/>
</dbReference>
<dbReference type="PRINTS" id="PR00885">
    <property type="entry name" value="BCTERIALGSPH"/>
</dbReference>
<dbReference type="GO" id="GO:0015628">
    <property type="term" value="P:protein secretion by the type II secretion system"/>
    <property type="evidence" value="ECO:0007669"/>
    <property type="project" value="InterPro"/>
</dbReference>
<evidence type="ECO:0000256" key="4">
    <source>
        <dbReference type="ARBA" id="ARBA00022692"/>
    </source>
</evidence>
<reference evidence="8 9" key="1">
    <citation type="submission" date="2013-06" db="EMBL/GenBank/DDBJ databases">
        <title>Draft genome sequence of Thauera terpenica.</title>
        <authorList>
            <person name="Liu B."/>
            <person name="Frostegard A.H."/>
            <person name="Shapleigh J.P."/>
        </authorList>
    </citation>
    <scope>NUCLEOTIDE SEQUENCE [LARGE SCALE GENOMIC DNA]</scope>
    <source>
        <strain evidence="8 9">58Eu</strain>
    </source>
</reference>
<dbReference type="Pfam" id="PF07963">
    <property type="entry name" value="N_methyl"/>
    <property type="match status" value="1"/>
</dbReference>
<dbReference type="SUPFAM" id="SSF54523">
    <property type="entry name" value="Pili subunits"/>
    <property type="match status" value="1"/>
</dbReference>
<keyword evidence="9" id="KW-1185">Reference proteome</keyword>
<dbReference type="InterPro" id="IPR012902">
    <property type="entry name" value="N_methyl_site"/>
</dbReference>
<sequence length="59" mass="6485">MKKMQKGFTLIELMIVVAIIGILAAIAIPQFSEYTRKSENKVAQTDARNFLTAAIANSN</sequence>